<dbReference type="Proteomes" id="UP000094197">
    <property type="component" value="Chromosome 1"/>
</dbReference>
<evidence type="ECO:0000313" key="1">
    <source>
        <dbReference type="EMBL" id="AOP33989.1"/>
    </source>
</evidence>
<dbReference type="EMBL" id="CP015217">
    <property type="protein sequence ID" value="AOP33989.1"/>
    <property type="molecule type" value="Genomic_DNA"/>
</dbReference>
<dbReference type="RefSeq" id="WP_069607220.1">
    <property type="nucleotide sequence ID" value="NZ_CP015217.1"/>
</dbReference>
<proteinExistence type="predicted"/>
<reference evidence="1 2" key="1">
    <citation type="submission" date="2016-04" db="EMBL/GenBank/DDBJ databases">
        <title>Complete genome seqeunce of Leptospira alstonii serovar Room22.</title>
        <authorList>
            <person name="Nally J.E."/>
            <person name="Bayles D.O."/>
            <person name="Hurley D."/>
            <person name="Fanning S."/>
            <person name="McMahon B.J."/>
            <person name="Arent Z."/>
        </authorList>
    </citation>
    <scope>NUCLEOTIDE SEQUENCE [LARGE SCALE GENOMIC DNA]</scope>
    <source>
        <strain evidence="1 2">GWTS #1</strain>
    </source>
</reference>
<dbReference type="AlphaFoldDB" id="A0A1D7UWI8"/>
<sequence>MLELTPLETKILSCLSLEDRDARKLGRILQDVVLVTGLNEDELLEFIPFGLEEEIILLRTEYNFTKFKKSLIAKLTKRNYPAPGLSVPIPETIRPTF</sequence>
<keyword evidence="2" id="KW-1185">Reference proteome</keyword>
<dbReference type="OrthoDB" id="344105at2"/>
<dbReference type="KEGG" id="laj:A0128_09140"/>
<evidence type="ECO:0000313" key="2">
    <source>
        <dbReference type="Proteomes" id="UP000094197"/>
    </source>
</evidence>
<name>A0A1D7UWI8_9LEPT</name>
<accession>A0A1D7UWI8</accession>
<organism evidence="1 2">
    <name type="scientific">Leptospira tipperaryensis</name>
    <dbReference type="NCBI Taxonomy" id="2564040"/>
    <lineage>
        <taxon>Bacteria</taxon>
        <taxon>Pseudomonadati</taxon>
        <taxon>Spirochaetota</taxon>
        <taxon>Spirochaetia</taxon>
        <taxon>Leptospirales</taxon>
        <taxon>Leptospiraceae</taxon>
        <taxon>Leptospira</taxon>
    </lineage>
</organism>
<gene>
    <name evidence="1" type="ORF">A0128_09140</name>
</gene>
<protein>
    <submittedName>
        <fullName evidence="1">Uncharacterized protein</fullName>
    </submittedName>
</protein>